<dbReference type="EMBL" id="KZ308122">
    <property type="protein sequence ID" value="KAG8222085.1"/>
    <property type="molecule type" value="Genomic_DNA"/>
</dbReference>
<organism evidence="1 2">
    <name type="scientific">Ladona fulva</name>
    <name type="common">Scarce chaser dragonfly</name>
    <name type="synonym">Libellula fulva</name>
    <dbReference type="NCBI Taxonomy" id="123851"/>
    <lineage>
        <taxon>Eukaryota</taxon>
        <taxon>Metazoa</taxon>
        <taxon>Ecdysozoa</taxon>
        <taxon>Arthropoda</taxon>
        <taxon>Hexapoda</taxon>
        <taxon>Insecta</taxon>
        <taxon>Pterygota</taxon>
        <taxon>Palaeoptera</taxon>
        <taxon>Odonata</taxon>
        <taxon>Epiprocta</taxon>
        <taxon>Anisoptera</taxon>
        <taxon>Libelluloidea</taxon>
        <taxon>Libellulidae</taxon>
        <taxon>Ladona</taxon>
    </lineage>
</organism>
<evidence type="ECO:0000313" key="2">
    <source>
        <dbReference type="Proteomes" id="UP000792457"/>
    </source>
</evidence>
<proteinExistence type="predicted"/>
<comment type="caution">
    <text evidence="1">The sequence shown here is derived from an EMBL/GenBank/DDBJ whole genome shotgun (WGS) entry which is preliminary data.</text>
</comment>
<dbReference type="Proteomes" id="UP000792457">
    <property type="component" value="Unassembled WGS sequence"/>
</dbReference>
<evidence type="ECO:0000313" key="1">
    <source>
        <dbReference type="EMBL" id="KAG8222085.1"/>
    </source>
</evidence>
<sequence length="113" mass="13325">MSNIHCRIYFKLFNKFWSSIIYSYLSCQMRVEAKVNPSRKQIMKNEDMIEMIQIEALAMLDNQKEKNCLLKHGKPFGMTIGVNVYIRKVTYLSLRFAKRPSVYSSIYQLEALS</sequence>
<accession>A0A8K0JSW2</accession>
<reference evidence="1" key="2">
    <citation type="submission" date="2017-10" db="EMBL/GenBank/DDBJ databases">
        <title>Ladona fulva Genome sequencing and assembly.</title>
        <authorList>
            <person name="Murali S."/>
            <person name="Richards S."/>
            <person name="Bandaranaike D."/>
            <person name="Bellair M."/>
            <person name="Blankenburg K."/>
            <person name="Chao H."/>
            <person name="Dinh H."/>
            <person name="Doddapaneni H."/>
            <person name="Dugan-Rocha S."/>
            <person name="Elkadiri S."/>
            <person name="Gnanaolivu R."/>
            <person name="Hernandez B."/>
            <person name="Skinner E."/>
            <person name="Javaid M."/>
            <person name="Lee S."/>
            <person name="Li M."/>
            <person name="Ming W."/>
            <person name="Munidasa M."/>
            <person name="Muniz J."/>
            <person name="Nguyen L."/>
            <person name="Hughes D."/>
            <person name="Osuji N."/>
            <person name="Pu L.-L."/>
            <person name="Puazo M."/>
            <person name="Qu C."/>
            <person name="Quiroz J."/>
            <person name="Raj R."/>
            <person name="Weissenberger G."/>
            <person name="Xin Y."/>
            <person name="Zou X."/>
            <person name="Han Y."/>
            <person name="Worley K."/>
            <person name="Muzny D."/>
            <person name="Gibbs R."/>
        </authorList>
    </citation>
    <scope>NUCLEOTIDE SEQUENCE</scope>
    <source>
        <strain evidence="1">Sampled in the wild</strain>
    </source>
</reference>
<gene>
    <name evidence="1" type="ORF">J437_LFUL000530</name>
</gene>
<keyword evidence="2" id="KW-1185">Reference proteome</keyword>
<reference evidence="1" key="1">
    <citation type="submission" date="2013-04" db="EMBL/GenBank/DDBJ databases">
        <authorList>
            <person name="Qu J."/>
            <person name="Murali S.C."/>
            <person name="Bandaranaike D."/>
            <person name="Bellair M."/>
            <person name="Blankenburg K."/>
            <person name="Chao H."/>
            <person name="Dinh H."/>
            <person name="Doddapaneni H."/>
            <person name="Downs B."/>
            <person name="Dugan-Rocha S."/>
            <person name="Elkadiri S."/>
            <person name="Gnanaolivu R.D."/>
            <person name="Hernandez B."/>
            <person name="Javaid M."/>
            <person name="Jayaseelan J.C."/>
            <person name="Lee S."/>
            <person name="Li M."/>
            <person name="Ming W."/>
            <person name="Munidasa M."/>
            <person name="Muniz J."/>
            <person name="Nguyen L."/>
            <person name="Ongeri F."/>
            <person name="Osuji N."/>
            <person name="Pu L.-L."/>
            <person name="Puazo M."/>
            <person name="Qu C."/>
            <person name="Quiroz J."/>
            <person name="Raj R."/>
            <person name="Weissenberger G."/>
            <person name="Xin Y."/>
            <person name="Zou X."/>
            <person name="Han Y."/>
            <person name="Richards S."/>
            <person name="Worley K."/>
            <person name="Muzny D."/>
            <person name="Gibbs R."/>
        </authorList>
    </citation>
    <scope>NUCLEOTIDE SEQUENCE</scope>
    <source>
        <strain evidence="1">Sampled in the wild</strain>
    </source>
</reference>
<protein>
    <submittedName>
        <fullName evidence="1">Uncharacterized protein</fullName>
    </submittedName>
</protein>
<dbReference type="AlphaFoldDB" id="A0A8K0JSW2"/>
<name>A0A8K0JSW2_LADFU</name>